<dbReference type="Proteomes" id="UP000662088">
    <property type="component" value="Unassembled WGS sequence"/>
</dbReference>
<dbReference type="RefSeq" id="WP_022211735.1">
    <property type="nucleotide sequence ID" value="NZ_JACOOQ010000004.1"/>
</dbReference>
<keyword evidence="2" id="KW-1185">Reference proteome</keyword>
<organism evidence="1 2">
    <name type="scientific">Clostridium lentum</name>
    <dbReference type="NCBI Taxonomy" id="2763037"/>
    <lineage>
        <taxon>Bacteria</taxon>
        <taxon>Bacillati</taxon>
        <taxon>Bacillota</taxon>
        <taxon>Clostridia</taxon>
        <taxon>Eubacteriales</taxon>
        <taxon>Clostridiaceae</taxon>
        <taxon>Clostridium</taxon>
    </lineage>
</organism>
<sequence>MEMGSNKCTLRKEIKNEIAKYIDNEFMNETMKEIVNYINTTSKVLIDDSN</sequence>
<evidence type="ECO:0000313" key="2">
    <source>
        <dbReference type="Proteomes" id="UP000662088"/>
    </source>
</evidence>
<protein>
    <submittedName>
        <fullName evidence="1">Uncharacterized protein</fullName>
    </submittedName>
</protein>
<name>A0A8I0DKX0_9CLOT</name>
<accession>A0A8I0DKX0</accession>
<reference evidence="1" key="1">
    <citation type="submission" date="2020-08" db="EMBL/GenBank/DDBJ databases">
        <title>Genome public.</title>
        <authorList>
            <person name="Liu C."/>
            <person name="Sun Q."/>
        </authorList>
    </citation>
    <scope>NUCLEOTIDE SEQUENCE</scope>
    <source>
        <strain evidence="1">NSJ-42</strain>
    </source>
</reference>
<proteinExistence type="predicted"/>
<evidence type="ECO:0000313" key="1">
    <source>
        <dbReference type="EMBL" id="MBC5639533.1"/>
    </source>
</evidence>
<gene>
    <name evidence="1" type="ORF">H8R92_03640</name>
</gene>
<dbReference type="EMBL" id="JACOOQ010000004">
    <property type="protein sequence ID" value="MBC5639533.1"/>
    <property type="molecule type" value="Genomic_DNA"/>
</dbReference>
<comment type="caution">
    <text evidence="1">The sequence shown here is derived from an EMBL/GenBank/DDBJ whole genome shotgun (WGS) entry which is preliminary data.</text>
</comment>
<dbReference type="AlphaFoldDB" id="A0A8I0DKX0"/>